<dbReference type="Proteomes" id="UP001154114">
    <property type="component" value="Chromosome 5"/>
</dbReference>
<dbReference type="OrthoDB" id="538816at2759"/>
<proteinExistence type="predicted"/>
<feature type="chain" id="PRO_5040240486" description="C-type lectin domain-containing protein" evidence="2">
    <location>
        <begin position="22"/>
        <end position="300"/>
    </location>
</feature>
<feature type="signal peptide" evidence="2">
    <location>
        <begin position="1"/>
        <end position="21"/>
    </location>
</feature>
<dbReference type="InterPro" id="IPR018378">
    <property type="entry name" value="C-type_lectin_CS"/>
</dbReference>
<reference evidence="4" key="1">
    <citation type="submission" date="2021-12" db="EMBL/GenBank/DDBJ databases">
        <authorList>
            <person name="King R."/>
        </authorList>
    </citation>
    <scope>NUCLEOTIDE SEQUENCE</scope>
</reference>
<dbReference type="PROSITE" id="PS00615">
    <property type="entry name" value="C_TYPE_LECTIN_1"/>
    <property type="match status" value="1"/>
</dbReference>
<evidence type="ECO:0000313" key="5">
    <source>
        <dbReference type="Proteomes" id="UP001154114"/>
    </source>
</evidence>
<evidence type="ECO:0000256" key="1">
    <source>
        <dbReference type="ARBA" id="ARBA00023157"/>
    </source>
</evidence>
<dbReference type="EMBL" id="LR824008">
    <property type="protein sequence ID" value="CAH0604796.1"/>
    <property type="molecule type" value="Genomic_DNA"/>
</dbReference>
<sequence length="300" mass="34314">MCSKTTFVAVIVCILLDVSYGQRDRKFFRKDYTFLEATNTFYKIHTIQRSWAEAKKICKLEGASFYYAESDEEAKVVLDHWHQTQPLPRVWIGVSDLVAKGVFETYDGIPISEVYHNWAPGEPNDNGGFEDCVIMRRDGTLNDVKCEKHSFICKKKLQFLEWNTKCNMPNPDYKFIKDVGKCYKFHNTAMTWTEAYAACSAEQAYLAIINNQVEADYLELLANIPGNEETEAVHLGFHNRDGEGWQTVRGTTLEESGYVRWGANQPDGGDRQQCGSMFYNGRLNDISCDAKCNFICESVE</sequence>
<feature type="domain" description="C-type lectin" evidence="3">
    <location>
        <begin position="180"/>
        <end position="297"/>
    </location>
</feature>
<dbReference type="CDD" id="cd00037">
    <property type="entry name" value="CLECT"/>
    <property type="match status" value="2"/>
</dbReference>
<dbReference type="AlphaFoldDB" id="A0A9P0BZG4"/>
<keyword evidence="2" id="KW-0732">Signal</keyword>
<dbReference type="Gene3D" id="3.10.100.10">
    <property type="entry name" value="Mannose-Binding Protein A, subunit A"/>
    <property type="match status" value="2"/>
</dbReference>
<dbReference type="PANTHER" id="PTHR22803">
    <property type="entry name" value="MANNOSE, PHOSPHOLIPASE, LECTIN RECEPTOR RELATED"/>
    <property type="match status" value="1"/>
</dbReference>
<name>A0A9P0BZG4_CHRIL</name>
<keyword evidence="5" id="KW-1185">Reference proteome</keyword>
<dbReference type="PROSITE" id="PS50041">
    <property type="entry name" value="C_TYPE_LECTIN_2"/>
    <property type="match status" value="2"/>
</dbReference>
<dbReference type="InterPro" id="IPR001304">
    <property type="entry name" value="C-type_lectin-like"/>
</dbReference>
<protein>
    <recommendedName>
        <fullName evidence="3">C-type lectin domain-containing protein</fullName>
    </recommendedName>
</protein>
<dbReference type="InterPro" id="IPR016187">
    <property type="entry name" value="CTDL_fold"/>
</dbReference>
<evidence type="ECO:0000256" key="2">
    <source>
        <dbReference type="SAM" id="SignalP"/>
    </source>
</evidence>
<dbReference type="InterPro" id="IPR016186">
    <property type="entry name" value="C-type_lectin-like/link_sf"/>
</dbReference>
<feature type="domain" description="C-type lectin" evidence="3">
    <location>
        <begin position="42"/>
        <end position="148"/>
    </location>
</feature>
<dbReference type="InterPro" id="IPR050111">
    <property type="entry name" value="C-type_lectin/snaclec_domain"/>
</dbReference>
<gene>
    <name evidence="4" type="ORF">CINC_LOCUS11162</name>
</gene>
<evidence type="ECO:0000259" key="3">
    <source>
        <dbReference type="PROSITE" id="PS50041"/>
    </source>
</evidence>
<accession>A0A9P0BZG4</accession>
<dbReference type="SUPFAM" id="SSF56436">
    <property type="entry name" value="C-type lectin-like"/>
    <property type="match status" value="2"/>
</dbReference>
<evidence type="ECO:0000313" key="4">
    <source>
        <dbReference type="EMBL" id="CAH0604796.1"/>
    </source>
</evidence>
<dbReference type="Pfam" id="PF00059">
    <property type="entry name" value="Lectin_C"/>
    <property type="match status" value="2"/>
</dbReference>
<dbReference type="SMART" id="SM00034">
    <property type="entry name" value="CLECT"/>
    <property type="match status" value="2"/>
</dbReference>
<organism evidence="4 5">
    <name type="scientific">Chrysodeixis includens</name>
    <name type="common">Soybean looper</name>
    <name type="synonym">Pseudoplusia includens</name>
    <dbReference type="NCBI Taxonomy" id="689277"/>
    <lineage>
        <taxon>Eukaryota</taxon>
        <taxon>Metazoa</taxon>
        <taxon>Ecdysozoa</taxon>
        <taxon>Arthropoda</taxon>
        <taxon>Hexapoda</taxon>
        <taxon>Insecta</taxon>
        <taxon>Pterygota</taxon>
        <taxon>Neoptera</taxon>
        <taxon>Endopterygota</taxon>
        <taxon>Lepidoptera</taxon>
        <taxon>Glossata</taxon>
        <taxon>Ditrysia</taxon>
        <taxon>Noctuoidea</taxon>
        <taxon>Noctuidae</taxon>
        <taxon>Plusiinae</taxon>
        <taxon>Chrysodeixis</taxon>
    </lineage>
</organism>
<keyword evidence="1" id="KW-1015">Disulfide bond</keyword>